<accession>A0A9N7TZ35</accession>
<protein>
    <submittedName>
        <fullName evidence="1">Uncharacterized protein</fullName>
    </submittedName>
</protein>
<dbReference type="Proteomes" id="UP001153269">
    <property type="component" value="Unassembled WGS sequence"/>
</dbReference>
<comment type="caution">
    <text evidence="1">The sequence shown here is derived from an EMBL/GenBank/DDBJ whole genome shotgun (WGS) entry which is preliminary data.</text>
</comment>
<keyword evidence="2" id="KW-1185">Reference proteome</keyword>
<proteinExistence type="predicted"/>
<organism evidence="1 2">
    <name type="scientific">Pleuronectes platessa</name>
    <name type="common">European plaice</name>
    <dbReference type="NCBI Taxonomy" id="8262"/>
    <lineage>
        <taxon>Eukaryota</taxon>
        <taxon>Metazoa</taxon>
        <taxon>Chordata</taxon>
        <taxon>Craniata</taxon>
        <taxon>Vertebrata</taxon>
        <taxon>Euteleostomi</taxon>
        <taxon>Actinopterygii</taxon>
        <taxon>Neopterygii</taxon>
        <taxon>Teleostei</taxon>
        <taxon>Neoteleostei</taxon>
        <taxon>Acanthomorphata</taxon>
        <taxon>Carangaria</taxon>
        <taxon>Pleuronectiformes</taxon>
        <taxon>Pleuronectoidei</taxon>
        <taxon>Pleuronectidae</taxon>
        <taxon>Pleuronectes</taxon>
    </lineage>
</organism>
<evidence type="ECO:0000313" key="1">
    <source>
        <dbReference type="EMBL" id="CAB1421731.1"/>
    </source>
</evidence>
<dbReference type="AlphaFoldDB" id="A0A9N7TZ35"/>
<sequence length="102" mass="11374">MFTSPDTSSALITTNSLHIFVCVFIVLNENMFHSLDFHLKGLLPMSPASVRPARRPAVAVTSSGSSPLSRLLTQIQSDKFRDTNSARSWNTKTNRGEEFFNQ</sequence>
<evidence type="ECO:0000313" key="2">
    <source>
        <dbReference type="Proteomes" id="UP001153269"/>
    </source>
</evidence>
<reference evidence="1" key="1">
    <citation type="submission" date="2020-03" db="EMBL/GenBank/DDBJ databases">
        <authorList>
            <person name="Weist P."/>
        </authorList>
    </citation>
    <scope>NUCLEOTIDE SEQUENCE</scope>
</reference>
<name>A0A9N7TZ35_PLEPL</name>
<dbReference type="EMBL" id="CADEAL010000544">
    <property type="protein sequence ID" value="CAB1421731.1"/>
    <property type="molecule type" value="Genomic_DNA"/>
</dbReference>
<gene>
    <name evidence="1" type="ORF">PLEPLA_LOCUS9619</name>
</gene>